<name>A0ABN0XGX3_9ALTE</name>
<gene>
    <name evidence="1" type="ORF">GCM10009092_30380</name>
</gene>
<comment type="caution">
    <text evidence="1">The sequence shown here is derived from an EMBL/GenBank/DDBJ whole genome shotgun (WGS) entry which is preliminary data.</text>
</comment>
<dbReference type="RefSeq" id="WP_343846067.1">
    <property type="nucleotide sequence ID" value="NZ_BAAAEI010000019.1"/>
</dbReference>
<dbReference type="PROSITE" id="PS51257">
    <property type="entry name" value="PROKAR_LIPOPROTEIN"/>
    <property type="match status" value="1"/>
</dbReference>
<dbReference type="Pfam" id="PF03783">
    <property type="entry name" value="CsgG"/>
    <property type="match status" value="1"/>
</dbReference>
<protein>
    <recommendedName>
        <fullName evidence="3">Curli production assembly/transport component CsgG</fullName>
    </recommendedName>
</protein>
<evidence type="ECO:0000313" key="2">
    <source>
        <dbReference type="Proteomes" id="UP001501757"/>
    </source>
</evidence>
<dbReference type="EMBL" id="BAAAEI010000019">
    <property type="protein sequence ID" value="GAA0363928.1"/>
    <property type="molecule type" value="Genomic_DNA"/>
</dbReference>
<dbReference type="InterPro" id="IPR005534">
    <property type="entry name" value="Curli_assmbl/transp-comp_CsgG"/>
</dbReference>
<keyword evidence="2" id="KW-1185">Reference proteome</keyword>
<accession>A0ABN0XGX3</accession>
<evidence type="ECO:0000313" key="1">
    <source>
        <dbReference type="EMBL" id="GAA0363928.1"/>
    </source>
</evidence>
<organism evidence="1 2">
    <name type="scientific">Bowmanella denitrificans</name>
    <dbReference type="NCBI Taxonomy" id="366582"/>
    <lineage>
        <taxon>Bacteria</taxon>
        <taxon>Pseudomonadati</taxon>
        <taxon>Pseudomonadota</taxon>
        <taxon>Gammaproteobacteria</taxon>
        <taxon>Alteromonadales</taxon>
        <taxon>Alteromonadaceae</taxon>
        <taxon>Bowmanella</taxon>
    </lineage>
</organism>
<dbReference type="Proteomes" id="UP001501757">
    <property type="component" value="Unassembled WGS sequence"/>
</dbReference>
<reference evidence="1 2" key="1">
    <citation type="journal article" date="2019" name="Int. J. Syst. Evol. Microbiol.">
        <title>The Global Catalogue of Microorganisms (GCM) 10K type strain sequencing project: providing services to taxonomists for standard genome sequencing and annotation.</title>
        <authorList>
            <consortium name="The Broad Institute Genomics Platform"/>
            <consortium name="The Broad Institute Genome Sequencing Center for Infectious Disease"/>
            <person name="Wu L."/>
            <person name="Ma J."/>
        </authorList>
    </citation>
    <scope>NUCLEOTIDE SEQUENCE [LARGE SCALE GENOMIC DNA]</scope>
    <source>
        <strain evidence="1 2">JCM 13378</strain>
    </source>
</reference>
<evidence type="ECO:0008006" key="3">
    <source>
        <dbReference type="Google" id="ProtNLM"/>
    </source>
</evidence>
<proteinExistence type="predicted"/>
<sequence>MMSIKLIGGRKLIKASLALILAGLLGGCMSTNPTLGGSSGNTVTGGAGGANAEGNNSALERCDAPLGTMSVFEDQNEAWWYTYRNHYPNLGSTLPVLRTMIQQSNCFVIVERGRTMSAMTAERELMNSGELRDGSNFGKGQLVAADYTMQPSIQFSEKTGGMGGLIGGWVGAVAGGARSNEAATTLLLIDNRSGVQVSSSVGNAKNWDFSLFGGAWFGMFAGAGGFSDTPEGKVITAAFADSYNHMVKSLRHYKAQNVEGGLGKGGKLTVN</sequence>